<feature type="transmembrane region" description="Helical" evidence="1">
    <location>
        <begin position="152"/>
        <end position="176"/>
    </location>
</feature>
<dbReference type="AlphaFoldDB" id="A0A378JJC9"/>
<keyword evidence="1" id="KW-0812">Transmembrane</keyword>
<dbReference type="EMBL" id="UGOD01000001">
    <property type="protein sequence ID" value="STX51416.1"/>
    <property type="molecule type" value="Genomic_DNA"/>
</dbReference>
<name>A0A378JJC9_9GAMM</name>
<keyword evidence="1" id="KW-1133">Transmembrane helix</keyword>
<dbReference type="Proteomes" id="UP000254794">
    <property type="component" value="Unassembled WGS sequence"/>
</dbReference>
<accession>A0A378JJC9</accession>
<sequence>MAWNVQREAFLDQLENRLNDSLSVNNIALKNKFFDNYMVIKGRKFLQALEGLRNILDKKSHNVITYLLLTATRCVKDPTADNIATLKSHYHLLQQLLNENKKYNKTVVATNLFFNSIFTVAGFVASVAGFAFMNQAIASLAGITAGAMFLSIGPWGLLALGVGLAILGTAIAVIAASEAIEDGRFLKDKQAKNIGEFVSFLDNPNNTLEEEMPELNHVSLGGS</sequence>
<reference evidence="2 3" key="1">
    <citation type="submission" date="2018-06" db="EMBL/GenBank/DDBJ databases">
        <authorList>
            <consortium name="Pathogen Informatics"/>
            <person name="Doyle S."/>
        </authorList>
    </citation>
    <scope>NUCLEOTIDE SEQUENCE [LARGE SCALE GENOMIC DNA]</scope>
    <source>
        <strain evidence="2 3">NCTC13316</strain>
    </source>
</reference>
<evidence type="ECO:0000256" key="1">
    <source>
        <dbReference type="SAM" id="Phobius"/>
    </source>
</evidence>
<keyword evidence="1" id="KW-0472">Membrane</keyword>
<dbReference type="RefSeq" id="WP_115331055.1">
    <property type="nucleotide sequence ID" value="NZ_CAAAHP010000001.1"/>
</dbReference>
<proteinExistence type="predicted"/>
<evidence type="ECO:0000313" key="2">
    <source>
        <dbReference type="EMBL" id="STX51416.1"/>
    </source>
</evidence>
<dbReference type="OrthoDB" id="5653272at2"/>
<feature type="transmembrane region" description="Helical" evidence="1">
    <location>
        <begin position="112"/>
        <end position="132"/>
    </location>
</feature>
<keyword evidence="3" id="KW-1185">Reference proteome</keyword>
<protein>
    <submittedName>
        <fullName evidence="2">Uncharacterized protein</fullName>
    </submittedName>
</protein>
<gene>
    <name evidence="2" type="ORF">NCTC13316_01511</name>
</gene>
<evidence type="ECO:0000313" key="3">
    <source>
        <dbReference type="Proteomes" id="UP000254794"/>
    </source>
</evidence>
<organism evidence="2 3">
    <name type="scientific">Legionella busanensis</name>
    <dbReference type="NCBI Taxonomy" id="190655"/>
    <lineage>
        <taxon>Bacteria</taxon>
        <taxon>Pseudomonadati</taxon>
        <taxon>Pseudomonadota</taxon>
        <taxon>Gammaproteobacteria</taxon>
        <taxon>Legionellales</taxon>
        <taxon>Legionellaceae</taxon>
        <taxon>Legionella</taxon>
    </lineage>
</organism>